<protein>
    <recommendedName>
        <fullName evidence="3">N-acetyltransferase domain-containing protein</fullName>
    </recommendedName>
</protein>
<dbReference type="HOGENOM" id="CLU_053649_0_0_0"/>
<dbReference type="PANTHER" id="PTHR41368">
    <property type="entry name" value="PROTEIN YGHO"/>
    <property type="match status" value="1"/>
</dbReference>
<dbReference type="eggNOG" id="COG0456">
    <property type="taxonomic scope" value="Bacteria"/>
</dbReference>
<dbReference type="EMBL" id="BX294147">
    <property type="protein sequence ID" value="CAD78445.1"/>
    <property type="molecule type" value="Genomic_DNA"/>
</dbReference>
<evidence type="ECO:0000313" key="1">
    <source>
        <dbReference type="EMBL" id="CAD78445.1"/>
    </source>
</evidence>
<evidence type="ECO:0008006" key="3">
    <source>
        <dbReference type="Google" id="ProtNLM"/>
    </source>
</evidence>
<dbReference type="PANTHER" id="PTHR41368:SF1">
    <property type="entry name" value="PROTEIN YGHO"/>
    <property type="match status" value="1"/>
</dbReference>
<dbReference type="InParanoid" id="Q7UG84"/>
<gene>
    <name evidence="1" type="ordered locus">RB8061</name>
</gene>
<dbReference type="STRING" id="243090.RB8061"/>
<dbReference type="FunCoup" id="Q7UG84">
    <property type="interactions" value="68"/>
</dbReference>
<organism evidence="1 2">
    <name type="scientific">Rhodopirellula baltica (strain DSM 10527 / NCIMB 13988 / SH1)</name>
    <dbReference type="NCBI Taxonomy" id="243090"/>
    <lineage>
        <taxon>Bacteria</taxon>
        <taxon>Pseudomonadati</taxon>
        <taxon>Planctomycetota</taxon>
        <taxon>Planctomycetia</taxon>
        <taxon>Pirellulales</taxon>
        <taxon>Pirellulaceae</taxon>
        <taxon>Rhodopirellula</taxon>
    </lineage>
</organism>
<dbReference type="Gene3D" id="3.40.630.30">
    <property type="match status" value="1"/>
</dbReference>
<accession>Q7UG84</accession>
<proteinExistence type="predicted"/>
<dbReference type="Proteomes" id="UP000001025">
    <property type="component" value="Chromosome"/>
</dbReference>
<dbReference type="AlphaFoldDB" id="Q7UG84"/>
<dbReference type="InterPro" id="IPR039968">
    <property type="entry name" value="BcerS-like"/>
</dbReference>
<dbReference type="EnsemblBacteria" id="CAD78445">
    <property type="protein sequence ID" value="CAD78445"/>
    <property type="gene ID" value="RB8061"/>
</dbReference>
<dbReference type="FunFam" id="3.40.630.30:FF:000304">
    <property type="entry name" value="YghO protein"/>
    <property type="match status" value="1"/>
</dbReference>
<dbReference type="InterPro" id="IPR016181">
    <property type="entry name" value="Acyl_CoA_acyltransferase"/>
</dbReference>
<sequence length="423" mass="48275">MVSMGQHFCTFASMGEPTRVCYLLTFAKQLLCYQPLNARMSENVLCQPVSGRQDQKAFLDLEKRLYSDDPNWVPPLWSERVKLVGFKHHPFYDNAEGQTFLVRRGDRVVGRVLAVVNHAHNRYHDETRGFFGFFECEDDEEAAIELLDTAGDWLKQRGMTCVRGPVHPSLNYEVGLLVDGFDTPPTFLIPYNHPYYERLIQAAGFEKSQDLYSYEASIDILETLDPKLLFVIEESTRRFNAVCRSIDPKNFNADVRVFLDIYNQSLQRTWGYVPMSEAEVDDQSNGLKNLLLPKLTSIAEIDGKPVGAGFGLLDYNPLIKKINGKLLPFGWLKLLMGRKKLKRLRLVSANVLPEYQKWGLGLVTLYKILPEAIKFGIEMGEFSWVLESNQLSRGTIERGGATRSKTHRIYDRSLTPESEQAST</sequence>
<evidence type="ECO:0000313" key="2">
    <source>
        <dbReference type="Proteomes" id="UP000001025"/>
    </source>
</evidence>
<dbReference type="OrthoDB" id="9806005at2"/>
<keyword evidence="2" id="KW-1185">Reference proteome</keyword>
<dbReference type="SUPFAM" id="SSF55729">
    <property type="entry name" value="Acyl-CoA N-acyltransferases (Nat)"/>
    <property type="match status" value="1"/>
</dbReference>
<reference evidence="1 2" key="1">
    <citation type="journal article" date="2003" name="Proc. Natl. Acad. Sci. U.S.A.">
        <title>Complete genome sequence of the marine planctomycete Pirellula sp. strain 1.</title>
        <authorList>
            <person name="Gloeckner F.O."/>
            <person name="Kube M."/>
            <person name="Bauer M."/>
            <person name="Teeling H."/>
            <person name="Lombardot T."/>
            <person name="Ludwig W."/>
            <person name="Gade D."/>
            <person name="Beck A."/>
            <person name="Borzym K."/>
            <person name="Heitmann K."/>
            <person name="Rabus R."/>
            <person name="Schlesner H."/>
            <person name="Amann R."/>
            <person name="Reinhardt R."/>
        </authorList>
    </citation>
    <scope>NUCLEOTIDE SEQUENCE [LARGE SCALE GENOMIC DNA]</scope>
    <source>
        <strain evidence="2">DSM 10527 / NCIMB 13988 / SH1</strain>
    </source>
</reference>
<name>Q7UG84_RHOBA</name>
<dbReference type="PATRIC" id="fig|243090.15.peg.3893"/>
<dbReference type="KEGG" id="rba:RB8061"/>